<dbReference type="EMBL" id="SATR01000080">
    <property type="protein sequence ID" value="TFH89327.1"/>
    <property type="molecule type" value="Genomic_DNA"/>
</dbReference>
<gene>
    <name evidence="1" type="ORF">ELS82_22870</name>
</gene>
<name>A0A4Y8W921_9VIBR</name>
<sequence>MLRENTLLTPVDWDLSPIKSVLSGRPSPLALIRRFIGAQPTGCDCLLTGRRLICVRHWPELASTTLALFRLQTNCL</sequence>
<comment type="caution">
    <text evidence="1">The sequence shown here is derived from an EMBL/GenBank/DDBJ whole genome shotgun (WGS) entry which is preliminary data.</text>
</comment>
<evidence type="ECO:0000313" key="2">
    <source>
        <dbReference type="Proteomes" id="UP000297753"/>
    </source>
</evidence>
<dbReference type="Proteomes" id="UP000297753">
    <property type="component" value="Unassembled WGS sequence"/>
</dbReference>
<organism evidence="1 2">
    <name type="scientific">Vibrio ouci</name>
    <dbReference type="NCBI Taxonomy" id="2499078"/>
    <lineage>
        <taxon>Bacteria</taxon>
        <taxon>Pseudomonadati</taxon>
        <taxon>Pseudomonadota</taxon>
        <taxon>Gammaproteobacteria</taxon>
        <taxon>Vibrionales</taxon>
        <taxon>Vibrionaceae</taxon>
        <taxon>Vibrio</taxon>
    </lineage>
</organism>
<accession>A0A4Y8W921</accession>
<protein>
    <submittedName>
        <fullName evidence="1">Uncharacterized protein</fullName>
    </submittedName>
</protein>
<dbReference type="AlphaFoldDB" id="A0A4Y8W921"/>
<proteinExistence type="predicted"/>
<reference evidence="1 2" key="1">
    <citation type="submission" date="2019-01" db="EMBL/GenBank/DDBJ databases">
        <title>Vibrio BEI176 sp. nov, a marine bacterium isolated from China: eastern marignal seas.</title>
        <authorList>
            <person name="Li B."/>
        </authorList>
    </citation>
    <scope>NUCLEOTIDE SEQUENCE [LARGE SCALE GENOMIC DNA]</scope>
    <source>
        <strain evidence="1 2">BEI176</strain>
    </source>
</reference>
<evidence type="ECO:0000313" key="1">
    <source>
        <dbReference type="EMBL" id="TFH89327.1"/>
    </source>
</evidence>
<keyword evidence="2" id="KW-1185">Reference proteome</keyword>